<organism evidence="3 4">
    <name type="scientific">Armillaria luteobubalina</name>
    <dbReference type="NCBI Taxonomy" id="153913"/>
    <lineage>
        <taxon>Eukaryota</taxon>
        <taxon>Fungi</taxon>
        <taxon>Dikarya</taxon>
        <taxon>Basidiomycota</taxon>
        <taxon>Agaricomycotina</taxon>
        <taxon>Agaricomycetes</taxon>
        <taxon>Agaricomycetidae</taxon>
        <taxon>Agaricales</taxon>
        <taxon>Marasmiineae</taxon>
        <taxon>Physalacriaceae</taxon>
        <taxon>Armillaria</taxon>
    </lineage>
</organism>
<evidence type="ECO:0000313" key="4">
    <source>
        <dbReference type="Proteomes" id="UP001175228"/>
    </source>
</evidence>
<accession>A0AA39TRQ1</accession>
<dbReference type="EMBL" id="JAUEPU010000010">
    <property type="protein sequence ID" value="KAK0498746.1"/>
    <property type="molecule type" value="Genomic_DNA"/>
</dbReference>
<keyword evidence="4" id="KW-1185">Reference proteome</keyword>
<name>A0AA39TRQ1_9AGAR</name>
<dbReference type="AlphaFoldDB" id="A0AA39TRQ1"/>
<proteinExistence type="predicted"/>
<evidence type="ECO:0000313" key="3">
    <source>
        <dbReference type="EMBL" id="KAK0498746.1"/>
    </source>
</evidence>
<feature type="region of interest" description="Disordered" evidence="1">
    <location>
        <begin position="64"/>
        <end position="88"/>
    </location>
</feature>
<comment type="caution">
    <text evidence="3">The sequence shown here is derived from an EMBL/GenBank/DDBJ whole genome shotgun (WGS) entry which is preliminary data.</text>
</comment>
<feature type="compositionally biased region" description="Polar residues" evidence="1">
    <location>
        <begin position="78"/>
        <end position="88"/>
    </location>
</feature>
<keyword evidence="2" id="KW-0472">Membrane</keyword>
<reference evidence="3" key="1">
    <citation type="submission" date="2023-06" db="EMBL/GenBank/DDBJ databases">
        <authorList>
            <consortium name="Lawrence Berkeley National Laboratory"/>
            <person name="Ahrendt S."/>
            <person name="Sahu N."/>
            <person name="Indic B."/>
            <person name="Wong-Bajracharya J."/>
            <person name="Merenyi Z."/>
            <person name="Ke H.-M."/>
            <person name="Monk M."/>
            <person name="Kocsube S."/>
            <person name="Drula E."/>
            <person name="Lipzen A."/>
            <person name="Balint B."/>
            <person name="Henrissat B."/>
            <person name="Andreopoulos B."/>
            <person name="Martin F.M."/>
            <person name="Harder C.B."/>
            <person name="Rigling D."/>
            <person name="Ford K.L."/>
            <person name="Foster G.D."/>
            <person name="Pangilinan J."/>
            <person name="Papanicolaou A."/>
            <person name="Barry K."/>
            <person name="LaButti K."/>
            <person name="Viragh M."/>
            <person name="Koriabine M."/>
            <person name="Yan M."/>
            <person name="Riley R."/>
            <person name="Champramary S."/>
            <person name="Plett K.L."/>
            <person name="Tsai I.J."/>
            <person name="Slot J."/>
            <person name="Sipos G."/>
            <person name="Plett J."/>
            <person name="Nagy L.G."/>
            <person name="Grigoriev I.V."/>
        </authorList>
    </citation>
    <scope>NUCLEOTIDE SEQUENCE</scope>
    <source>
        <strain evidence="3">HWK02</strain>
    </source>
</reference>
<keyword evidence="2" id="KW-1133">Transmembrane helix</keyword>
<protein>
    <submittedName>
        <fullName evidence="3">Uncharacterized protein</fullName>
    </submittedName>
</protein>
<keyword evidence="2" id="KW-0812">Transmembrane</keyword>
<evidence type="ECO:0000256" key="1">
    <source>
        <dbReference type="SAM" id="MobiDB-lite"/>
    </source>
</evidence>
<feature type="transmembrane region" description="Helical" evidence="2">
    <location>
        <begin position="12"/>
        <end position="35"/>
    </location>
</feature>
<evidence type="ECO:0000256" key="2">
    <source>
        <dbReference type="SAM" id="Phobius"/>
    </source>
</evidence>
<dbReference type="Proteomes" id="UP001175228">
    <property type="component" value="Unassembled WGS sequence"/>
</dbReference>
<sequence>MTTSDPPLYIRMLAWLISIVGYTTSLLSVLIVQIFPPCNADYPIYYSDQPSHHLERRLSYPTFVSPSGSKQDAMPSPQKANPCSQFPSSSYRPCPDYSKDSDMPQFTDPFEARRNLAALPVRSVTLPQFIPRGPSPKTVEVAARTVLIPDIVIQIPEEGSNSIHVLPQSTACVSSRAQTLLGTKNALHMVFYKRWYRNENRFS</sequence>
<gene>
    <name evidence="3" type="ORF">EDD18DRAFT_49505</name>
</gene>